<evidence type="ECO:0000259" key="6">
    <source>
        <dbReference type="PROSITE" id="PS50076"/>
    </source>
</evidence>
<dbReference type="SUPFAM" id="SSF48452">
    <property type="entry name" value="TPR-like"/>
    <property type="match status" value="2"/>
</dbReference>
<dbReference type="SMART" id="SM00271">
    <property type="entry name" value="DnaJ"/>
    <property type="match status" value="1"/>
</dbReference>
<sequence>MRRGAAILILWVFCLQGGHLALGNSAEEQGEEKPPQGGGAGGAAVHLGDEAFGAGNFAMAIQFYTSAIEADSKSSLLFTKRAAAYISMRHQAQALRDLDTSVELDSRYIQGYITRGKLLKQMCSLEAAERDFKAVLEHRPGHKTATQELNALEAVHSALAVLNAAMSTQKFVAARKALEGVYEHAQDCVQAQLLEAELNMRDKKYDEVVAVSGNLLKSQPKNLQALILRGKAYFYLHDHDLAKRHFGEALKYDPDCKDARTEFNKVSVSAADHDLAKRHFGEALKYDPDCKDARTEFNKVKTYDKTRTSAERALEAKEWEEAEATFIKGLSLDPEHRQGNAGLWHGLAKARSALGRHLLAAEAYDAVAVLAEGDLEREARAAQVRALLAAEDWQQAVNKARAAAQQYQSSREFRMLYAEAEKRLKMSKRKDYYKILGVEKSADEKEIKRAYRELAKKYHPDKVEPDQQEEAAKTFHEIAEAAEVLGNEEKRTRWENGEDLEDMGGGGGDSPFTNFGGFRSGGRQEFHFRWG</sequence>
<dbReference type="PANTHER" id="PTHR45188:SF2">
    <property type="entry name" value="DNAJ HOMOLOG SUBFAMILY C MEMBER 7"/>
    <property type="match status" value="1"/>
</dbReference>
<keyword evidence="2 3" id="KW-0802">TPR repeat</keyword>
<keyword evidence="1" id="KW-0677">Repeat</keyword>
<dbReference type="CDD" id="cd06257">
    <property type="entry name" value="DnaJ"/>
    <property type="match status" value="1"/>
</dbReference>
<evidence type="ECO:0000256" key="3">
    <source>
        <dbReference type="PROSITE-ProRule" id="PRU00339"/>
    </source>
</evidence>
<organism evidence="7">
    <name type="scientific">Dunaliella tertiolecta</name>
    <name type="common">Green alga</name>
    <dbReference type="NCBI Taxonomy" id="3047"/>
    <lineage>
        <taxon>Eukaryota</taxon>
        <taxon>Viridiplantae</taxon>
        <taxon>Chlorophyta</taxon>
        <taxon>core chlorophytes</taxon>
        <taxon>Chlorophyceae</taxon>
        <taxon>CS clade</taxon>
        <taxon>Chlamydomonadales</taxon>
        <taxon>Dunaliellaceae</taxon>
        <taxon>Dunaliella</taxon>
    </lineage>
</organism>
<evidence type="ECO:0000256" key="2">
    <source>
        <dbReference type="ARBA" id="ARBA00022803"/>
    </source>
</evidence>
<evidence type="ECO:0000313" key="7">
    <source>
        <dbReference type="EMBL" id="CAE0503545.1"/>
    </source>
</evidence>
<dbReference type="PROSITE" id="PS50005">
    <property type="entry name" value="TPR"/>
    <property type="match status" value="1"/>
</dbReference>
<dbReference type="SUPFAM" id="SSF46565">
    <property type="entry name" value="Chaperone J-domain"/>
    <property type="match status" value="1"/>
</dbReference>
<feature type="signal peptide" evidence="5">
    <location>
        <begin position="1"/>
        <end position="21"/>
    </location>
</feature>
<feature type="repeat" description="TPR" evidence="3">
    <location>
        <begin position="223"/>
        <end position="256"/>
    </location>
</feature>
<reference evidence="7" key="1">
    <citation type="submission" date="2021-01" db="EMBL/GenBank/DDBJ databases">
        <authorList>
            <person name="Corre E."/>
            <person name="Pelletier E."/>
            <person name="Niang G."/>
            <person name="Scheremetjew M."/>
            <person name="Finn R."/>
            <person name="Kale V."/>
            <person name="Holt S."/>
            <person name="Cochrane G."/>
            <person name="Meng A."/>
            <person name="Brown T."/>
            <person name="Cohen L."/>
        </authorList>
    </citation>
    <scope>NUCLEOTIDE SEQUENCE</scope>
    <source>
        <strain evidence="7">CCMP1320</strain>
    </source>
</reference>
<dbReference type="InterPro" id="IPR036869">
    <property type="entry name" value="J_dom_sf"/>
</dbReference>
<feature type="compositionally biased region" description="Basic and acidic residues" evidence="4">
    <location>
        <begin position="522"/>
        <end position="531"/>
    </location>
</feature>
<dbReference type="InterPro" id="IPR011990">
    <property type="entry name" value="TPR-like_helical_dom_sf"/>
</dbReference>
<protein>
    <recommendedName>
        <fullName evidence="6">J domain-containing protein</fullName>
    </recommendedName>
</protein>
<keyword evidence="5" id="KW-0732">Signal</keyword>
<dbReference type="InterPro" id="IPR013105">
    <property type="entry name" value="TPR_2"/>
</dbReference>
<accession>A0A7S3R677</accession>
<dbReference type="Pfam" id="PF00226">
    <property type="entry name" value="DnaJ"/>
    <property type="match status" value="1"/>
</dbReference>
<dbReference type="AlphaFoldDB" id="A0A7S3R677"/>
<dbReference type="PROSITE" id="PS50076">
    <property type="entry name" value="DNAJ_2"/>
    <property type="match status" value="1"/>
</dbReference>
<feature type="domain" description="J" evidence="6">
    <location>
        <begin position="431"/>
        <end position="498"/>
    </location>
</feature>
<dbReference type="EMBL" id="HBIP01030662">
    <property type="protein sequence ID" value="CAE0503545.1"/>
    <property type="molecule type" value="Transcribed_RNA"/>
</dbReference>
<dbReference type="SMART" id="SM00028">
    <property type="entry name" value="TPR"/>
    <property type="match status" value="6"/>
</dbReference>
<dbReference type="Gene3D" id="1.25.40.10">
    <property type="entry name" value="Tetratricopeptide repeat domain"/>
    <property type="match status" value="2"/>
</dbReference>
<feature type="chain" id="PRO_5031522255" description="J domain-containing protein" evidence="5">
    <location>
        <begin position="22"/>
        <end position="531"/>
    </location>
</feature>
<evidence type="ECO:0000256" key="4">
    <source>
        <dbReference type="SAM" id="MobiDB-lite"/>
    </source>
</evidence>
<dbReference type="PANTHER" id="PTHR45188">
    <property type="entry name" value="DNAJ PROTEIN P58IPK HOMOLOG"/>
    <property type="match status" value="1"/>
</dbReference>
<dbReference type="Gene3D" id="1.10.287.110">
    <property type="entry name" value="DnaJ domain"/>
    <property type="match status" value="1"/>
</dbReference>
<gene>
    <name evidence="7" type="ORF">DTER00134_LOCUS18618</name>
</gene>
<dbReference type="InterPro" id="IPR019734">
    <property type="entry name" value="TPR_rpt"/>
</dbReference>
<evidence type="ECO:0000256" key="5">
    <source>
        <dbReference type="SAM" id="SignalP"/>
    </source>
</evidence>
<dbReference type="Pfam" id="PF07719">
    <property type="entry name" value="TPR_2"/>
    <property type="match status" value="1"/>
</dbReference>
<dbReference type="PRINTS" id="PR00625">
    <property type="entry name" value="JDOMAIN"/>
</dbReference>
<dbReference type="InterPro" id="IPR001623">
    <property type="entry name" value="DnaJ_domain"/>
</dbReference>
<feature type="region of interest" description="Disordered" evidence="4">
    <location>
        <begin position="488"/>
        <end position="531"/>
    </location>
</feature>
<evidence type="ECO:0000256" key="1">
    <source>
        <dbReference type="ARBA" id="ARBA00022737"/>
    </source>
</evidence>
<proteinExistence type="predicted"/>
<name>A0A7S3R677_DUNTE</name>